<organism evidence="2 3">
    <name type="scientific">Cerasicoccus arenae</name>
    <dbReference type="NCBI Taxonomy" id="424488"/>
    <lineage>
        <taxon>Bacteria</taxon>
        <taxon>Pseudomonadati</taxon>
        <taxon>Verrucomicrobiota</taxon>
        <taxon>Opitutia</taxon>
        <taxon>Puniceicoccales</taxon>
        <taxon>Cerasicoccaceae</taxon>
        <taxon>Cerasicoccus</taxon>
    </lineage>
</organism>
<dbReference type="InterPro" id="IPR045057">
    <property type="entry name" value="Gcn5-rel_NAT"/>
</dbReference>
<accession>A0A8J3DCP1</accession>
<dbReference type="InterPro" id="IPR016181">
    <property type="entry name" value="Acyl_CoA_acyltransferase"/>
</dbReference>
<sequence length="91" mass="10507">MDSDSDNSPKVEHQPKNRQFICKGDAVLQYEIEEQRRFVITHTSVPVHMQGRGIAAKLAETALTYAEQNQYEIVAQCSYIASYMKRRSKDR</sequence>
<proteinExistence type="predicted"/>
<dbReference type="RefSeq" id="WP_189515146.1">
    <property type="nucleotide sequence ID" value="NZ_BMXG01000013.1"/>
</dbReference>
<gene>
    <name evidence="2" type="ORF">GCM10007047_22400</name>
</gene>
<comment type="caution">
    <text evidence="2">The sequence shown here is derived from an EMBL/GenBank/DDBJ whole genome shotgun (WGS) entry which is preliminary data.</text>
</comment>
<evidence type="ECO:0000259" key="1">
    <source>
        <dbReference type="PROSITE" id="PS51729"/>
    </source>
</evidence>
<dbReference type="PANTHER" id="PTHR31435">
    <property type="entry name" value="PROTEIN NATD1"/>
    <property type="match status" value="1"/>
</dbReference>
<name>A0A8J3DCP1_9BACT</name>
<evidence type="ECO:0000313" key="2">
    <source>
        <dbReference type="EMBL" id="GHC05005.1"/>
    </source>
</evidence>
<dbReference type="InterPro" id="IPR031165">
    <property type="entry name" value="GNAT_YJDJ"/>
</dbReference>
<dbReference type="Pfam" id="PF14542">
    <property type="entry name" value="Acetyltransf_CG"/>
    <property type="match status" value="1"/>
</dbReference>
<dbReference type="PANTHER" id="PTHR31435:SF9">
    <property type="entry name" value="PROTEIN NATD1"/>
    <property type="match status" value="1"/>
</dbReference>
<keyword evidence="3" id="KW-1185">Reference proteome</keyword>
<feature type="domain" description="N-acetyltransferase" evidence="1">
    <location>
        <begin position="3"/>
        <end position="91"/>
    </location>
</feature>
<dbReference type="AlphaFoldDB" id="A0A8J3DCP1"/>
<protein>
    <recommendedName>
        <fullName evidence="1">N-acetyltransferase domain-containing protein</fullName>
    </recommendedName>
</protein>
<dbReference type="Proteomes" id="UP000642829">
    <property type="component" value="Unassembled WGS sequence"/>
</dbReference>
<reference evidence="2" key="2">
    <citation type="submission" date="2020-09" db="EMBL/GenBank/DDBJ databases">
        <authorList>
            <person name="Sun Q."/>
            <person name="Kim S."/>
        </authorList>
    </citation>
    <scope>NUCLEOTIDE SEQUENCE</scope>
    <source>
        <strain evidence="2">KCTC 12870</strain>
    </source>
</reference>
<dbReference type="Gene3D" id="3.40.630.30">
    <property type="match status" value="1"/>
</dbReference>
<dbReference type="SUPFAM" id="SSF55729">
    <property type="entry name" value="Acyl-CoA N-acyltransferases (Nat)"/>
    <property type="match status" value="1"/>
</dbReference>
<dbReference type="EMBL" id="BMXG01000013">
    <property type="protein sequence ID" value="GHC05005.1"/>
    <property type="molecule type" value="Genomic_DNA"/>
</dbReference>
<reference evidence="2" key="1">
    <citation type="journal article" date="2014" name="Int. J. Syst. Evol. Microbiol.">
        <title>Complete genome sequence of Corynebacterium casei LMG S-19264T (=DSM 44701T), isolated from a smear-ripened cheese.</title>
        <authorList>
            <consortium name="US DOE Joint Genome Institute (JGI-PGF)"/>
            <person name="Walter F."/>
            <person name="Albersmeier A."/>
            <person name="Kalinowski J."/>
            <person name="Ruckert C."/>
        </authorList>
    </citation>
    <scope>NUCLEOTIDE SEQUENCE</scope>
    <source>
        <strain evidence="2">KCTC 12870</strain>
    </source>
</reference>
<dbReference type="PROSITE" id="PS51729">
    <property type="entry name" value="GNAT_YJDJ"/>
    <property type="match status" value="1"/>
</dbReference>
<evidence type="ECO:0000313" key="3">
    <source>
        <dbReference type="Proteomes" id="UP000642829"/>
    </source>
</evidence>